<dbReference type="EMBL" id="KB932201">
    <property type="protein sequence ID" value="KCV73233.1"/>
    <property type="molecule type" value="Genomic_DNA"/>
</dbReference>
<feature type="region of interest" description="Disordered" evidence="1">
    <location>
        <begin position="51"/>
        <end position="74"/>
    </location>
</feature>
<reference evidence="2" key="1">
    <citation type="submission" date="2013-04" db="EMBL/GenBank/DDBJ databases">
        <title>The Genome Sequence of Fonticula alba ATCC 38817.</title>
        <authorList>
            <consortium name="The Broad Institute Genomics Platform"/>
            <person name="Russ C."/>
            <person name="Cuomo C."/>
            <person name="Burger G."/>
            <person name="Gray M.W."/>
            <person name="Holland P.W.H."/>
            <person name="King N."/>
            <person name="Lang F.B.F."/>
            <person name="Roger A.J."/>
            <person name="Ruiz-Trillo I."/>
            <person name="Brown M."/>
            <person name="Walker B."/>
            <person name="Young S."/>
            <person name="Zeng Q."/>
            <person name="Gargeya S."/>
            <person name="Fitzgerald M."/>
            <person name="Haas B."/>
            <person name="Abouelleil A."/>
            <person name="Allen A.W."/>
            <person name="Alvarado L."/>
            <person name="Arachchi H.M."/>
            <person name="Berlin A.M."/>
            <person name="Chapman S.B."/>
            <person name="Gainer-Dewar J."/>
            <person name="Goldberg J."/>
            <person name="Griggs A."/>
            <person name="Gujja S."/>
            <person name="Hansen M."/>
            <person name="Howarth C."/>
            <person name="Imamovic A."/>
            <person name="Ireland A."/>
            <person name="Larimer J."/>
            <person name="McCowan C."/>
            <person name="Murphy C."/>
            <person name="Pearson M."/>
            <person name="Poon T.W."/>
            <person name="Priest M."/>
            <person name="Roberts A."/>
            <person name="Saif S."/>
            <person name="Shea T."/>
            <person name="Sisk P."/>
            <person name="Sykes S."/>
            <person name="Wortman J."/>
            <person name="Nusbaum C."/>
            <person name="Birren B."/>
        </authorList>
    </citation>
    <scope>NUCLEOTIDE SEQUENCE [LARGE SCALE GENOMIC DNA]</scope>
    <source>
        <strain evidence="2">ATCC 38817</strain>
    </source>
</reference>
<dbReference type="Proteomes" id="UP000030693">
    <property type="component" value="Unassembled WGS sequence"/>
</dbReference>
<evidence type="ECO:0000256" key="1">
    <source>
        <dbReference type="SAM" id="MobiDB-lite"/>
    </source>
</evidence>
<evidence type="ECO:0000313" key="2">
    <source>
        <dbReference type="EMBL" id="KCV73233.1"/>
    </source>
</evidence>
<evidence type="ECO:0000313" key="3">
    <source>
        <dbReference type="Proteomes" id="UP000030693"/>
    </source>
</evidence>
<sequence>MLPFVESLQASQQHAVSAFSTASLVSHLLDNFSEETPDTIFRPSQSVLSSLSSLDPTSSSTTSHPGAEVLAGDGGGQVPNTILLTARLPPGRAVDRQLVPAPGGALFEAALASKAGLVGATSLGDQAYLTDGPEAAGRISILDSVFSAREAAKLAADLRV</sequence>
<dbReference type="GeneID" id="20525499"/>
<accession>A0A058ZH20</accession>
<gene>
    <name evidence="2" type="ORF">H696_00774</name>
</gene>
<organism evidence="2">
    <name type="scientific">Fonticula alba</name>
    <name type="common">Slime mold</name>
    <dbReference type="NCBI Taxonomy" id="691883"/>
    <lineage>
        <taxon>Eukaryota</taxon>
        <taxon>Rotosphaerida</taxon>
        <taxon>Fonticulaceae</taxon>
        <taxon>Fonticula</taxon>
    </lineage>
</organism>
<keyword evidence="3" id="KW-1185">Reference proteome</keyword>
<dbReference type="AlphaFoldDB" id="A0A058ZH20"/>
<dbReference type="RefSeq" id="XP_009492934.1">
    <property type="nucleotide sequence ID" value="XM_009494659.1"/>
</dbReference>
<protein>
    <submittedName>
        <fullName evidence="2">Uncharacterized protein</fullName>
    </submittedName>
</protein>
<feature type="compositionally biased region" description="Low complexity" evidence="1">
    <location>
        <begin position="51"/>
        <end position="65"/>
    </location>
</feature>
<name>A0A058ZH20_FONAL</name>
<proteinExistence type="predicted"/>